<evidence type="ECO:0000313" key="3">
    <source>
        <dbReference type="Proteomes" id="UP000828251"/>
    </source>
</evidence>
<evidence type="ECO:0000256" key="1">
    <source>
        <dbReference type="SAM" id="MobiDB-lite"/>
    </source>
</evidence>
<accession>A0A9D3V7K8</accession>
<proteinExistence type="predicted"/>
<feature type="region of interest" description="Disordered" evidence="1">
    <location>
        <begin position="110"/>
        <end position="138"/>
    </location>
</feature>
<dbReference type="OrthoDB" id="994333at2759"/>
<keyword evidence="3" id="KW-1185">Reference proteome</keyword>
<evidence type="ECO:0000313" key="2">
    <source>
        <dbReference type="EMBL" id="KAH1072193.1"/>
    </source>
</evidence>
<reference evidence="2 3" key="1">
    <citation type="journal article" date="2021" name="Plant Biotechnol. J.">
        <title>Multi-omics assisted identification of the key and species-specific regulatory components of drought-tolerant mechanisms in Gossypium stocksii.</title>
        <authorList>
            <person name="Yu D."/>
            <person name="Ke L."/>
            <person name="Zhang D."/>
            <person name="Wu Y."/>
            <person name="Sun Y."/>
            <person name="Mei J."/>
            <person name="Sun J."/>
            <person name="Sun Y."/>
        </authorList>
    </citation>
    <scope>NUCLEOTIDE SEQUENCE [LARGE SCALE GENOMIC DNA]</scope>
    <source>
        <strain evidence="3">cv. E1</strain>
        <tissue evidence="2">Leaf</tissue>
    </source>
</reference>
<sequence length="138" mass="15545">MSEDVGEFPSWAVKKVRRREEDPPDGGGMRSLYKRSILQAIGGMVENVIKIDLQTDKGTRGQSAKFAVQKVDKIENGLGDTKEPIRSDQQKSLRLVQERVGNERYGEWMAMDRQNRRQSRRNADGLEGGKGNIVPSLD</sequence>
<dbReference type="Proteomes" id="UP000828251">
    <property type="component" value="Unassembled WGS sequence"/>
</dbReference>
<name>A0A9D3V7K8_9ROSI</name>
<protein>
    <submittedName>
        <fullName evidence="2">Uncharacterized protein</fullName>
    </submittedName>
</protein>
<comment type="caution">
    <text evidence="2">The sequence shown here is derived from an EMBL/GenBank/DDBJ whole genome shotgun (WGS) entry which is preliminary data.</text>
</comment>
<dbReference type="EMBL" id="JAIQCV010000008">
    <property type="protein sequence ID" value="KAH1072193.1"/>
    <property type="molecule type" value="Genomic_DNA"/>
</dbReference>
<dbReference type="AlphaFoldDB" id="A0A9D3V7K8"/>
<organism evidence="2 3">
    <name type="scientific">Gossypium stocksii</name>
    <dbReference type="NCBI Taxonomy" id="47602"/>
    <lineage>
        <taxon>Eukaryota</taxon>
        <taxon>Viridiplantae</taxon>
        <taxon>Streptophyta</taxon>
        <taxon>Embryophyta</taxon>
        <taxon>Tracheophyta</taxon>
        <taxon>Spermatophyta</taxon>
        <taxon>Magnoliopsida</taxon>
        <taxon>eudicotyledons</taxon>
        <taxon>Gunneridae</taxon>
        <taxon>Pentapetalae</taxon>
        <taxon>rosids</taxon>
        <taxon>malvids</taxon>
        <taxon>Malvales</taxon>
        <taxon>Malvaceae</taxon>
        <taxon>Malvoideae</taxon>
        <taxon>Gossypium</taxon>
    </lineage>
</organism>
<gene>
    <name evidence="2" type="ORF">J1N35_024521</name>
</gene>
<feature type="region of interest" description="Disordered" evidence="1">
    <location>
        <begin position="1"/>
        <end position="31"/>
    </location>
</feature>